<evidence type="ECO:0008006" key="2">
    <source>
        <dbReference type="Google" id="ProtNLM"/>
    </source>
</evidence>
<dbReference type="EMBL" id="LAZR01067484">
    <property type="protein sequence ID" value="KKK51493.1"/>
    <property type="molecule type" value="Genomic_DNA"/>
</dbReference>
<organism evidence="1">
    <name type="scientific">marine sediment metagenome</name>
    <dbReference type="NCBI Taxonomy" id="412755"/>
    <lineage>
        <taxon>unclassified sequences</taxon>
        <taxon>metagenomes</taxon>
        <taxon>ecological metagenomes</taxon>
    </lineage>
</organism>
<name>A0A0F8W4J6_9ZZZZ</name>
<comment type="caution">
    <text evidence="1">The sequence shown here is derived from an EMBL/GenBank/DDBJ whole genome shotgun (WGS) entry which is preliminary data.</text>
</comment>
<accession>A0A0F8W4J6</accession>
<feature type="non-terminal residue" evidence="1">
    <location>
        <position position="50"/>
    </location>
</feature>
<protein>
    <recommendedName>
        <fullName evidence="2">DUF4177 domain-containing protein</fullName>
    </recommendedName>
</protein>
<evidence type="ECO:0000313" key="1">
    <source>
        <dbReference type="EMBL" id="KKK51493.1"/>
    </source>
</evidence>
<gene>
    <name evidence="1" type="ORF">LCGC14_3114420</name>
</gene>
<reference evidence="1" key="1">
    <citation type="journal article" date="2015" name="Nature">
        <title>Complex archaea that bridge the gap between prokaryotes and eukaryotes.</title>
        <authorList>
            <person name="Spang A."/>
            <person name="Saw J.H."/>
            <person name="Jorgensen S.L."/>
            <person name="Zaremba-Niedzwiedzka K."/>
            <person name="Martijn J."/>
            <person name="Lind A.E."/>
            <person name="van Eijk R."/>
            <person name="Schleper C."/>
            <person name="Guy L."/>
            <person name="Ettema T.J."/>
        </authorList>
    </citation>
    <scope>NUCLEOTIDE SEQUENCE</scope>
</reference>
<dbReference type="AlphaFoldDB" id="A0A0F8W4J6"/>
<sequence length="50" mass="5806">MKKYEYKFLEWPAGDLGIEDPNAMEDLNEIGESGWLLVGKTIKLSREYIN</sequence>
<proteinExistence type="predicted"/>